<feature type="compositionally biased region" description="Basic and acidic residues" evidence="1">
    <location>
        <begin position="51"/>
        <end position="63"/>
    </location>
</feature>
<organism evidence="2 3">
    <name type="scientific">Corynascus novoguineensis</name>
    <dbReference type="NCBI Taxonomy" id="1126955"/>
    <lineage>
        <taxon>Eukaryota</taxon>
        <taxon>Fungi</taxon>
        <taxon>Dikarya</taxon>
        <taxon>Ascomycota</taxon>
        <taxon>Pezizomycotina</taxon>
        <taxon>Sordariomycetes</taxon>
        <taxon>Sordariomycetidae</taxon>
        <taxon>Sordariales</taxon>
        <taxon>Chaetomiaceae</taxon>
        <taxon>Corynascus</taxon>
    </lineage>
</organism>
<name>A0AAN7HSH4_9PEZI</name>
<proteinExistence type="predicted"/>
<comment type="caution">
    <text evidence="2">The sequence shown here is derived from an EMBL/GenBank/DDBJ whole genome shotgun (WGS) entry which is preliminary data.</text>
</comment>
<dbReference type="Proteomes" id="UP001303647">
    <property type="component" value="Unassembled WGS sequence"/>
</dbReference>
<evidence type="ECO:0000313" key="2">
    <source>
        <dbReference type="EMBL" id="KAK4249469.1"/>
    </source>
</evidence>
<feature type="compositionally biased region" description="Low complexity" evidence="1">
    <location>
        <begin position="162"/>
        <end position="183"/>
    </location>
</feature>
<dbReference type="EMBL" id="MU857623">
    <property type="protein sequence ID" value="KAK4249469.1"/>
    <property type="molecule type" value="Genomic_DNA"/>
</dbReference>
<protein>
    <submittedName>
        <fullName evidence="2">Uncharacterized protein</fullName>
    </submittedName>
</protein>
<reference evidence="2" key="2">
    <citation type="submission" date="2023-05" db="EMBL/GenBank/DDBJ databases">
        <authorList>
            <consortium name="Lawrence Berkeley National Laboratory"/>
            <person name="Steindorff A."/>
            <person name="Hensen N."/>
            <person name="Bonometti L."/>
            <person name="Westerberg I."/>
            <person name="Brannstrom I.O."/>
            <person name="Guillou S."/>
            <person name="Cros-Aarteil S."/>
            <person name="Calhoun S."/>
            <person name="Haridas S."/>
            <person name="Kuo A."/>
            <person name="Mondo S."/>
            <person name="Pangilinan J."/>
            <person name="Riley R."/>
            <person name="Labutti K."/>
            <person name="Andreopoulos B."/>
            <person name="Lipzen A."/>
            <person name="Chen C."/>
            <person name="Yanf M."/>
            <person name="Daum C."/>
            <person name="Ng V."/>
            <person name="Clum A."/>
            <person name="Ohm R."/>
            <person name="Martin F."/>
            <person name="Silar P."/>
            <person name="Natvig D."/>
            <person name="Lalanne C."/>
            <person name="Gautier V."/>
            <person name="Ament-Velasquez S.L."/>
            <person name="Kruys A."/>
            <person name="Hutchinson M.I."/>
            <person name="Powell A.J."/>
            <person name="Barry K."/>
            <person name="Miller A.N."/>
            <person name="Grigoriev I.V."/>
            <person name="Debuchy R."/>
            <person name="Gladieux P."/>
            <person name="Thoren M.H."/>
            <person name="Johannesson H."/>
        </authorList>
    </citation>
    <scope>NUCLEOTIDE SEQUENCE</scope>
    <source>
        <strain evidence="2">CBS 359.72</strain>
    </source>
</reference>
<gene>
    <name evidence="2" type="ORF">C7999DRAFT_30056</name>
</gene>
<accession>A0AAN7HSH4</accession>
<evidence type="ECO:0000313" key="3">
    <source>
        <dbReference type="Proteomes" id="UP001303647"/>
    </source>
</evidence>
<sequence length="234" mass="25313">MAPARDFNIQHPQLGVPSAAFAQSPGEMTIDNQEYTVPRRRSNHRALRGVDYPDKTEPSRWVDDTVAPHGSDSYQRLHGSPELVLVNARSSRNSSRARKIASDGGPLPRHTTSQSEIPFARCRHKFIPPRFSNAPTMGSTRSGGKEEKRGSTGADGSGSGSKAGSNSAGSSSERGLSSGGLSLTESHLRQTSDYYEYLRGEMDMAEGMAELAGRRASLLITLAEVCSKFSSERK</sequence>
<dbReference type="AlphaFoldDB" id="A0AAN7HSH4"/>
<evidence type="ECO:0000256" key="1">
    <source>
        <dbReference type="SAM" id="MobiDB-lite"/>
    </source>
</evidence>
<feature type="region of interest" description="Disordered" evidence="1">
    <location>
        <begin position="41"/>
        <end position="184"/>
    </location>
</feature>
<reference evidence="2" key="1">
    <citation type="journal article" date="2023" name="Mol. Phylogenet. Evol.">
        <title>Genome-scale phylogeny and comparative genomics of the fungal order Sordariales.</title>
        <authorList>
            <person name="Hensen N."/>
            <person name="Bonometti L."/>
            <person name="Westerberg I."/>
            <person name="Brannstrom I.O."/>
            <person name="Guillou S."/>
            <person name="Cros-Aarteil S."/>
            <person name="Calhoun S."/>
            <person name="Haridas S."/>
            <person name="Kuo A."/>
            <person name="Mondo S."/>
            <person name="Pangilinan J."/>
            <person name="Riley R."/>
            <person name="LaButti K."/>
            <person name="Andreopoulos B."/>
            <person name="Lipzen A."/>
            <person name="Chen C."/>
            <person name="Yan M."/>
            <person name="Daum C."/>
            <person name="Ng V."/>
            <person name="Clum A."/>
            <person name="Steindorff A."/>
            <person name="Ohm R.A."/>
            <person name="Martin F."/>
            <person name="Silar P."/>
            <person name="Natvig D.O."/>
            <person name="Lalanne C."/>
            <person name="Gautier V."/>
            <person name="Ament-Velasquez S.L."/>
            <person name="Kruys A."/>
            <person name="Hutchinson M.I."/>
            <person name="Powell A.J."/>
            <person name="Barry K."/>
            <person name="Miller A.N."/>
            <person name="Grigoriev I.V."/>
            <person name="Debuchy R."/>
            <person name="Gladieux P."/>
            <person name="Hiltunen Thoren M."/>
            <person name="Johannesson H."/>
        </authorList>
    </citation>
    <scope>NUCLEOTIDE SEQUENCE</scope>
    <source>
        <strain evidence="2">CBS 359.72</strain>
    </source>
</reference>
<keyword evidence="3" id="KW-1185">Reference proteome</keyword>
<feature type="compositionally biased region" description="Polar residues" evidence="1">
    <location>
        <begin position="133"/>
        <end position="142"/>
    </location>
</feature>